<evidence type="ECO:0000256" key="3">
    <source>
        <dbReference type="ARBA" id="ARBA00022452"/>
    </source>
</evidence>
<dbReference type="Pfam" id="PF13715">
    <property type="entry name" value="CarbopepD_reg_2"/>
    <property type="match status" value="1"/>
</dbReference>
<dbReference type="OrthoDB" id="9768177at2"/>
<evidence type="ECO:0000256" key="2">
    <source>
        <dbReference type="ARBA" id="ARBA00022448"/>
    </source>
</evidence>
<feature type="domain" description="TonB-dependent receptor plug" evidence="9">
    <location>
        <begin position="131"/>
        <end position="256"/>
    </location>
</feature>
<evidence type="ECO:0000259" key="9">
    <source>
        <dbReference type="Pfam" id="PF07715"/>
    </source>
</evidence>
<evidence type="ECO:0000256" key="4">
    <source>
        <dbReference type="ARBA" id="ARBA00022692"/>
    </source>
</evidence>
<keyword evidence="5 7" id="KW-0472">Membrane</keyword>
<keyword evidence="10" id="KW-0675">Receptor</keyword>
<dbReference type="GO" id="GO:0009279">
    <property type="term" value="C:cell outer membrane"/>
    <property type="evidence" value="ECO:0007669"/>
    <property type="project" value="UniProtKB-SubCell"/>
</dbReference>
<comment type="subcellular location">
    <subcellularLocation>
        <location evidence="1 7">Cell outer membrane</location>
        <topology evidence="1 7">Multi-pass membrane protein</topology>
    </subcellularLocation>
</comment>
<dbReference type="SUPFAM" id="SSF49464">
    <property type="entry name" value="Carboxypeptidase regulatory domain-like"/>
    <property type="match status" value="1"/>
</dbReference>
<evidence type="ECO:0000256" key="5">
    <source>
        <dbReference type="ARBA" id="ARBA00023136"/>
    </source>
</evidence>
<feature type="signal peptide" evidence="8">
    <location>
        <begin position="1"/>
        <end position="28"/>
    </location>
</feature>
<reference evidence="10 11" key="1">
    <citation type="submission" date="2019-07" db="EMBL/GenBank/DDBJ databases">
        <authorList>
            <person name="Huq M.A."/>
        </authorList>
    </citation>
    <scope>NUCLEOTIDE SEQUENCE [LARGE SCALE GENOMIC DNA]</scope>
    <source>
        <strain evidence="10 11">MAH-19</strain>
    </source>
</reference>
<comment type="caution">
    <text evidence="10">The sequence shown here is derived from an EMBL/GenBank/DDBJ whole genome shotgun (WGS) entry which is preliminary data.</text>
</comment>
<evidence type="ECO:0000256" key="6">
    <source>
        <dbReference type="ARBA" id="ARBA00023237"/>
    </source>
</evidence>
<evidence type="ECO:0000256" key="8">
    <source>
        <dbReference type="SAM" id="SignalP"/>
    </source>
</evidence>
<sequence length="1073" mass="117852">MYNNFLHKMKLFFAAILLLNLQYLPAMAEGKVRSVADERWQGPISGTVTDAKGEPLPGVTVSIKNGTTGTTTDVKGNFSITAKVGDVLVIRLIGFTTKEIPVIGDAALDVTLEESNTGLNEVVVIGYGTQKKKDLTGAVSTVKTSDLVLEQGPEIGNMLKGKLAGVTIRQNSAQPGGGLDILVRGYGGSVYGNSEPLYVVDGFLISELQQPETGGRYNAGTQSFLASFNPNDIESVEVLKDASATAIYGSRAANGVVLITTKHGSEGKAKVSYDVNYTYQKFKNPFDVLPLDQWMQVRNEQGQEQWNFDNHIAPYGTAIASEVIASGVQPYRKLYTQKAIDNVGGGTDWIGLVTRNGTTLQQNVSISGGTKATKYFISANYYNQDGVIKNSGLNRYSLRANLDQELSKIFKFSVNLTASRIDNLNSQLGGDQYENSGVIRAAIQQGPHIQAIDEDGNYPINPQLVLQPNPYSLLTITDKGRIDRMLLNTYLDITPMKDLVIRLKAGVDHGYTLRESYIPTSTIQGALEGGRAFIGDENSDNYLLEATATYKKTIAHLHNFELLGGASKQKFNDQSNTAGATGFITDGFLWNNLSAGANIQTPTSSGSSSEIASYFGRLNYNFDSRYYFTATLRSDGASIFARNHKWGTFPSAAVAWNVAEESFFSKIKNTVSQLKLRLSYGQTGNANIGKSFSQYANAFAAYGSYPAWLSGSDTRLIGVSLYRLENPDLKWETTSSINLGLDYSLFNGKVDGSIEVFRNVVSDLLDVKNLNSYQEVNTVIYNVGKTLGKGIEVSINVRNIKTDNFQWRTLYTFSTVKNNWKERSPDWKPFVYQSPNDPLRANYNYVSDGILQIGEKAPVSQPLLLPGMIKIKDINGYVRDAAGHPVVDANGRFLRTGKPDGIIDDADEKLFGSTDPSAMAGITNIFTYKRFSLNFDFNGLFGRSMEDPNYVSYGVSAYGIYSNGYNALKTVKNRWTPTNPTNSQPSSFYGFSPYPVGNFFVENAWFIRLQNVSLGYDIPVKWAKGTISSIRFHIDGQNMFVITPYKGVDPETDSYTAAYPNIRSFLAGVNVTF</sequence>
<dbReference type="SUPFAM" id="SSF56935">
    <property type="entry name" value="Porins"/>
    <property type="match status" value="1"/>
</dbReference>
<dbReference type="Gene3D" id="2.40.170.20">
    <property type="entry name" value="TonB-dependent receptor, beta-barrel domain"/>
    <property type="match status" value="1"/>
</dbReference>
<dbReference type="InterPro" id="IPR023996">
    <property type="entry name" value="TonB-dep_OMP_SusC/RagA"/>
</dbReference>
<dbReference type="Gene3D" id="2.60.40.1120">
    <property type="entry name" value="Carboxypeptidase-like, regulatory domain"/>
    <property type="match status" value="1"/>
</dbReference>
<dbReference type="NCBIfam" id="TIGR04057">
    <property type="entry name" value="SusC_RagA_signa"/>
    <property type="match status" value="1"/>
</dbReference>
<evidence type="ECO:0000313" key="10">
    <source>
        <dbReference type="EMBL" id="TSJ37368.1"/>
    </source>
</evidence>
<evidence type="ECO:0000256" key="1">
    <source>
        <dbReference type="ARBA" id="ARBA00004571"/>
    </source>
</evidence>
<dbReference type="InterPro" id="IPR037066">
    <property type="entry name" value="Plug_dom_sf"/>
</dbReference>
<dbReference type="InterPro" id="IPR039426">
    <property type="entry name" value="TonB-dep_rcpt-like"/>
</dbReference>
<dbReference type="NCBIfam" id="TIGR04056">
    <property type="entry name" value="OMP_RagA_SusC"/>
    <property type="match status" value="1"/>
</dbReference>
<organism evidence="10 11">
    <name type="scientific">Mucilaginibacter corticis</name>
    <dbReference type="NCBI Taxonomy" id="2597670"/>
    <lineage>
        <taxon>Bacteria</taxon>
        <taxon>Pseudomonadati</taxon>
        <taxon>Bacteroidota</taxon>
        <taxon>Sphingobacteriia</taxon>
        <taxon>Sphingobacteriales</taxon>
        <taxon>Sphingobacteriaceae</taxon>
        <taxon>Mucilaginibacter</taxon>
    </lineage>
</organism>
<accession>A0A556MC50</accession>
<protein>
    <submittedName>
        <fullName evidence="10">TonB-dependent receptor</fullName>
    </submittedName>
</protein>
<dbReference type="Pfam" id="PF07715">
    <property type="entry name" value="Plug"/>
    <property type="match status" value="1"/>
</dbReference>
<evidence type="ECO:0000256" key="7">
    <source>
        <dbReference type="PROSITE-ProRule" id="PRU01360"/>
    </source>
</evidence>
<keyword evidence="6 7" id="KW-0998">Cell outer membrane</keyword>
<keyword evidence="8" id="KW-0732">Signal</keyword>
<gene>
    <name evidence="10" type="ORF">FO440_21655</name>
</gene>
<dbReference type="InterPro" id="IPR012910">
    <property type="entry name" value="Plug_dom"/>
</dbReference>
<name>A0A556MC50_9SPHI</name>
<keyword evidence="11" id="KW-1185">Reference proteome</keyword>
<dbReference type="InterPro" id="IPR023997">
    <property type="entry name" value="TonB-dep_OMP_SusC/RagA_CS"/>
</dbReference>
<dbReference type="Gene3D" id="2.170.130.10">
    <property type="entry name" value="TonB-dependent receptor, plug domain"/>
    <property type="match status" value="1"/>
</dbReference>
<dbReference type="AlphaFoldDB" id="A0A556MC50"/>
<keyword evidence="4 7" id="KW-0812">Transmembrane</keyword>
<proteinExistence type="inferred from homology"/>
<dbReference type="InterPro" id="IPR008969">
    <property type="entry name" value="CarboxyPept-like_regulatory"/>
</dbReference>
<keyword evidence="2 7" id="KW-0813">Transport</keyword>
<dbReference type="Proteomes" id="UP000318733">
    <property type="component" value="Unassembled WGS sequence"/>
</dbReference>
<feature type="chain" id="PRO_5021732257" evidence="8">
    <location>
        <begin position="29"/>
        <end position="1073"/>
    </location>
</feature>
<evidence type="ECO:0000313" key="11">
    <source>
        <dbReference type="Proteomes" id="UP000318733"/>
    </source>
</evidence>
<keyword evidence="3 7" id="KW-1134">Transmembrane beta strand</keyword>
<dbReference type="PROSITE" id="PS52016">
    <property type="entry name" value="TONB_DEPENDENT_REC_3"/>
    <property type="match status" value="1"/>
</dbReference>
<comment type="similarity">
    <text evidence="7">Belongs to the TonB-dependent receptor family.</text>
</comment>
<dbReference type="InterPro" id="IPR036942">
    <property type="entry name" value="Beta-barrel_TonB_sf"/>
</dbReference>
<dbReference type="EMBL" id="VLPK01000005">
    <property type="protein sequence ID" value="TSJ37368.1"/>
    <property type="molecule type" value="Genomic_DNA"/>
</dbReference>